<keyword evidence="2 10" id="KW-0723">Serine/threonine-protein kinase</keyword>
<dbReference type="PANTHER" id="PTHR24346:SF51">
    <property type="entry name" value="PAS DOMAIN-CONTAINING SERINE_THREONINE-PROTEIN KINASE"/>
    <property type="match status" value="1"/>
</dbReference>
<dbReference type="Pfam" id="PF00069">
    <property type="entry name" value="Pkinase"/>
    <property type="match status" value="1"/>
</dbReference>
<dbReference type="Ensembl" id="ENSSFAT00005001960.1">
    <property type="protein sequence ID" value="ENSSFAP00005001854.1"/>
    <property type="gene ID" value="ENSSFAG00005001243.1"/>
</dbReference>
<keyword evidence="13" id="KW-1185">Reference proteome</keyword>
<evidence type="ECO:0000256" key="8">
    <source>
        <dbReference type="ARBA" id="ARBA00048679"/>
    </source>
</evidence>
<comment type="catalytic activity">
    <reaction evidence="8">
        <text>L-seryl-[protein] + ATP = O-phospho-L-seryl-[protein] + ADP + H(+)</text>
        <dbReference type="Rhea" id="RHEA:17989"/>
        <dbReference type="Rhea" id="RHEA-COMP:9863"/>
        <dbReference type="Rhea" id="RHEA-COMP:11604"/>
        <dbReference type="ChEBI" id="CHEBI:15378"/>
        <dbReference type="ChEBI" id="CHEBI:29999"/>
        <dbReference type="ChEBI" id="CHEBI:30616"/>
        <dbReference type="ChEBI" id="CHEBI:83421"/>
        <dbReference type="ChEBI" id="CHEBI:456216"/>
        <dbReference type="EC" id="2.7.11.1"/>
    </reaction>
</comment>
<comment type="similarity">
    <text evidence="10">Belongs to the protein kinase superfamily.</text>
</comment>
<evidence type="ECO:0000259" key="11">
    <source>
        <dbReference type="PROSITE" id="PS50011"/>
    </source>
</evidence>
<keyword evidence="4 9" id="KW-0547">Nucleotide-binding</keyword>
<reference evidence="12" key="3">
    <citation type="submission" date="2025-09" db="UniProtKB">
        <authorList>
            <consortium name="Ensembl"/>
        </authorList>
    </citation>
    <scope>IDENTIFICATION</scope>
</reference>
<keyword evidence="3" id="KW-0808">Transferase</keyword>
<dbReference type="PROSITE" id="PS50011">
    <property type="entry name" value="PROTEIN_KINASE_DOM"/>
    <property type="match status" value="1"/>
</dbReference>
<protein>
    <recommendedName>
        <fullName evidence="1">non-specific serine/threonine protein kinase</fullName>
        <ecNumber evidence="1">2.7.11.1</ecNumber>
    </recommendedName>
</protein>
<evidence type="ECO:0000256" key="5">
    <source>
        <dbReference type="ARBA" id="ARBA00022777"/>
    </source>
</evidence>
<comment type="catalytic activity">
    <reaction evidence="7">
        <text>L-threonyl-[protein] + ATP = O-phospho-L-threonyl-[protein] + ADP + H(+)</text>
        <dbReference type="Rhea" id="RHEA:46608"/>
        <dbReference type="Rhea" id="RHEA-COMP:11060"/>
        <dbReference type="Rhea" id="RHEA-COMP:11605"/>
        <dbReference type="ChEBI" id="CHEBI:15378"/>
        <dbReference type="ChEBI" id="CHEBI:30013"/>
        <dbReference type="ChEBI" id="CHEBI:30616"/>
        <dbReference type="ChEBI" id="CHEBI:61977"/>
        <dbReference type="ChEBI" id="CHEBI:456216"/>
        <dbReference type="EC" id="2.7.11.1"/>
    </reaction>
</comment>
<dbReference type="EC" id="2.7.11.1" evidence="1"/>
<dbReference type="InterPro" id="IPR017441">
    <property type="entry name" value="Protein_kinase_ATP_BS"/>
</dbReference>
<dbReference type="GO" id="GO:0045719">
    <property type="term" value="P:negative regulation of glycogen biosynthetic process"/>
    <property type="evidence" value="ECO:0007669"/>
    <property type="project" value="TreeGrafter"/>
</dbReference>
<evidence type="ECO:0000256" key="3">
    <source>
        <dbReference type="ARBA" id="ARBA00022679"/>
    </source>
</evidence>
<dbReference type="SMART" id="SM00220">
    <property type="entry name" value="S_TKc"/>
    <property type="match status" value="1"/>
</dbReference>
<dbReference type="GO" id="GO:0035556">
    <property type="term" value="P:intracellular signal transduction"/>
    <property type="evidence" value="ECO:0007669"/>
    <property type="project" value="TreeGrafter"/>
</dbReference>
<evidence type="ECO:0000313" key="12">
    <source>
        <dbReference type="Ensembl" id="ENSSFAP00005001854.1"/>
    </source>
</evidence>
<dbReference type="GO" id="GO:0004674">
    <property type="term" value="F:protein serine/threonine kinase activity"/>
    <property type="evidence" value="ECO:0007669"/>
    <property type="project" value="UniProtKB-KW"/>
</dbReference>
<evidence type="ECO:0000256" key="4">
    <source>
        <dbReference type="ARBA" id="ARBA00022741"/>
    </source>
</evidence>
<dbReference type="Gene3D" id="3.30.200.20">
    <property type="entry name" value="Phosphorylase Kinase, domain 1"/>
    <property type="match status" value="1"/>
</dbReference>
<sequence length="279" mass="32147">FWNPRFKSGCNVVKEAVKEFEEEYQPVKSVGRGAFGFVWRAVRRCDGQEVVVKFISKARIVSDCWVDDPMLGRVSQEIAILTRVLEVFENGRYFQMVMEKHGDVLDLFEFIDLQPRLDEPLGSYIFRQLVATVFYLRSKNILHRDIKDENIIIDKSFHIRLIDFGSAAMMAPGKLFHTFCGTLEYCSPECDHVVLCRYEGPELEMWSLGVLLYTLLFGENPFCDVGEILEARLNLRYQVSEGLPPLSVSENRIQPISLAEYSWSEVVPSSPGHCQYFSF</sequence>
<dbReference type="InterPro" id="IPR000719">
    <property type="entry name" value="Prot_kinase_dom"/>
</dbReference>
<evidence type="ECO:0000256" key="6">
    <source>
        <dbReference type="ARBA" id="ARBA00022840"/>
    </source>
</evidence>
<organism evidence="12 13">
    <name type="scientific">Salarias fasciatus</name>
    <name type="common">Jewelled blenny</name>
    <name type="synonym">Blennius fasciatus</name>
    <dbReference type="NCBI Taxonomy" id="181472"/>
    <lineage>
        <taxon>Eukaryota</taxon>
        <taxon>Metazoa</taxon>
        <taxon>Chordata</taxon>
        <taxon>Craniata</taxon>
        <taxon>Vertebrata</taxon>
        <taxon>Euteleostomi</taxon>
        <taxon>Actinopterygii</taxon>
        <taxon>Neopterygii</taxon>
        <taxon>Teleostei</taxon>
        <taxon>Neoteleostei</taxon>
        <taxon>Acanthomorphata</taxon>
        <taxon>Ovalentaria</taxon>
        <taxon>Blenniimorphae</taxon>
        <taxon>Blenniiformes</taxon>
        <taxon>Blennioidei</taxon>
        <taxon>Blenniidae</taxon>
        <taxon>Salariinae</taxon>
        <taxon>Salarias</taxon>
    </lineage>
</organism>
<dbReference type="GO" id="GO:0005524">
    <property type="term" value="F:ATP binding"/>
    <property type="evidence" value="ECO:0007669"/>
    <property type="project" value="UniProtKB-UniRule"/>
</dbReference>
<evidence type="ECO:0000256" key="9">
    <source>
        <dbReference type="PROSITE-ProRule" id="PRU10141"/>
    </source>
</evidence>
<dbReference type="SUPFAM" id="SSF56112">
    <property type="entry name" value="Protein kinase-like (PK-like)"/>
    <property type="match status" value="1"/>
</dbReference>
<dbReference type="PROSITE" id="PS00107">
    <property type="entry name" value="PROTEIN_KINASE_ATP"/>
    <property type="match status" value="1"/>
</dbReference>
<name>A0A672FT91_SALFA</name>
<feature type="domain" description="Protein kinase" evidence="11">
    <location>
        <begin position="24"/>
        <end position="279"/>
    </location>
</feature>
<dbReference type="GO" id="GO:0005634">
    <property type="term" value="C:nucleus"/>
    <property type="evidence" value="ECO:0007669"/>
    <property type="project" value="TreeGrafter"/>
</dbReference>
<dbReference type="Gene3D" id="1.10.510.10">
    <property type="entry name" value="Transferase(Phosphotransferase) domain 1"/>
    <property type="match status" value="1"/>
</dbReference>
<dbReference type="PANTHER" id="PTHR24346">
    <property type="entry name" value="MAP/MICROTUBULE AFFINITY-REGULATING KINASE"/>
    <property type="match status" value="1"/>
</dbReference>
<feature type="binding site" evidence="9">
    <location>
        <position position="53"/>
    </location>
    <ligand>
        <name>ATP</name>
        <dbReference type="ChEBI" id="CHEBI:30616"/>
    </ligand>
</feature>
<dbReference type="AlphaFoldDB" id="A0A672FT91"/>
<dbReference type="InterPro" id="IPR011009">
    <property type="entry name" value="Kinase-like_dom_sf"/>
</dbReference>
<evidence type="ECO:0000313" key="13">
    <source>
        <dbReference type="Proteomes" id="UP000472267"/>
    </source>
</evidence>
<reference evidence="12" key="2">
    <citation type="submission" date="2025-08" db="UniProtKB">
        <authorList>
            <consortium name="Ensembl"/>
        </authorList>
    </citation>
    <scope>IDENTIFICATION</scope>
</reference>
<evidence type="ECO:0000256" key="1">
    <source>
        <dbReference type="ARBA" id="ARBA00012513"/>
    </source>
</evidence>
<dbReference type="PROSITE" id="PS00108">
    <property type="entry name" value="PROTEIN_KINASE_ST"/>
    <property type="match status" value="1"/>
</dbReference>
<evidence type="ECO:0000256" key="10">
    <source>
        <dbReference type="RuleBase" id="RU000304"/>
    </source>
</evidence>
<dbReference type="InterPro" id="IPR008271">
    <property type="entry name" value="Ser/Thr_kinase_AS"/>
</dbReference>
<keyword evidence="6 9" id="KW-0067">ATP-binding</keyword>
<proteinExistence type="inferred from homology"/>
<keyword evidence="5" id="KW-0418">Kinase</keyword>
<evidence type="ECO:0000256" key="2">
    <source>
        <dbReference type="ARBA" id="ARBA00022527"/>
    </source>
</evidence>
<evidence type="ECO:0000256" key="7">
    <source>
        <dbReference type="ARBA" id="ARBA00047899"/>
    </source>
</evidence>
<reference evidence="12" key="1">
    <citation type="submission" date="2019-06" db="EMBL/GenBank/DDBJ databases">
        <authorList>
            <consortium name="Wellcome Sanger Institute Data Sharing"/>
        </authorList>
    </citation>
    <scope>NUCLEOTIDE SEQUENCE [LARGE SCALE GENOMIC DNA]</scope>
</reference>
<dbReference type="GO" id="GO:0005829">
    <property type="term" value="C:cytosol"/>
    <property type="evidence" value="ECO:0007669"/>
    <property type="project" value="TreeGrafter"/>
</dbReference>
<accession>A0A672FT91</accession>
<dbReference type="Proteomes" id="UP000472267">
    <property type="component" value="Chromosome 18"/>
</dbReference>